<dbReference type="GO" id="GO:0005524">
    <property type="term" value="F:ATP binding"/>
    <property type="evidence" value="ECO:0007669"/>
    <property type="project" value="InterPro"/>
</dbReference>
<feature type="compositionally biased region" description="Polar residues" evidence="1">
    <location>
        <begin position="147"/>
        <end position="158"/>
    </location>
</feature>
<organism evidence="3 4">
    <name type="scientific">Pleodorina starrii</name>
    <dbReference type="NCBI Taxonomy" id="330485"/>
    <lineage>
        <taxon>Eukaryota</taxon>
        <taxon>Viridiplantae</taxon>
        <taxon>Chlorophyta</taxon>
        <taxon>core chlorophytes</taxon>
        <taxon>Chlorophyceae</taxon>
        <taxon>CS clade</taxon>
        <taxon>Chlamydomonadales</taxon>
        <taxon>Volvocaceae</taxon>
        <taxon>Pleodorina</taxon>
    </lineage>
</organism>
<feature type="region of interest" description="Disordered" evidence="1">
    <location>
        <begin position="827"/>
        <end position="869"/>
    </location>
</feature>
<feature type="compositionally biased region" description="Gly residues" evidence="1">
    <location>
        <begin position="912"/>
        <end position="930"/>
    </location>
</feature>
<feature type="compositionally biased region" description="Low complexity" evidence="1">
    <location>
        <begin position="422"/>
        <end position="433"/>
    </location>
</feature>
<feature type="compositionally biased region" description="Low complexity" evidence="1">
    <location>
        <begin position="396"/>
        <end position="406"/>
    </location>
</feature>
<keyword evidence="4" id="KW-1185">Reference proteome</keyword>
<name>A0A9W6C0F3_9CHLO</name>
<feature type="compositionally biased region" description="Pro residues" evidence="1">
    <location>
        <begin position="71"/>
        <end position="80"/>
    </location>
</feature>
<dbReference type="EMBL" id="BRXU01000039">
    <property type="protein sequence ID" value="GLC60846.1"/>
    <property type="molecule type" value="Genomic_DNA"/>
</dbReference>
<feature type="compositionally biased region" description="Low complexity" evidence="1">
    <location>
        <begin position="303"/>
        <end position="321"/>
    </location>
</feature>
<accession>A0A9W6C0F3</accession>
<feature type="compositionally biased region" description="Low complexity" evidence="1">
    <location>
        <begin position="530"/>
        <end position="562"/>
    </location>
</feature>
<feature type="compositionally biased region" description="Basic and acidic residues" evidence="1">
    <location>
        <begin position="183"/>
        <end position="193"/>
    </location>
</feature>
<evidence type="ECO:0000256" key="1">
    <source>
        <dbReference type="SAM" id="MobiDB-lite"/>
    </source>
</evidence>
<feature type="compositionally biased region" description="Polar residues" evidence="1">
    <location>
        <begin position="113"/>
        <end position="122"/>
    </location>
</feature>
<dbReference type="InterPro" id="IPR001245">
    <property type="entry name" value="Ser-Thr/Tyr_kinase_cat_dom"/>
</dbReference>
<feature type="region of interest" description="Disordered" evidence="1">
    <location>
        <begin position="893"/>
        <end position="987"/>
    </location>
</feature>
<dbReference type="Gene3D" id="1.10.510.10">
    <property type="entry name" value="Transferase(Phosphotransferase) domain 1"/>
    <property type="match status" value="1"/>
</dbReference>
<dbReference type="InterPro" id="IPR008271">
    <property type="entry name" value="Ser/Thr_kinase_AS"/>
</dbReference>
<feature type="compositionally biased region" description="Pro residues" evidence="1">
    <location>
        <begin position="568"/>
        <end position="577"/>
    </location>
</feature>
<feature type="compositionally biased region" description="Low complexity" evidence="1">
    <location>
        <begin position="169"/>
        <end position="181"/>
    </location>
</feature>
<sequence length="1321" mass="135753">MLLRLQRLVCCGLPADARKPGDVAGPGPPVNADSTILMGNGQITGTEVHARSHNREDTAGDPRQPGMLSSLPPPHPPRAQPLPSQSCSQPPDTSELEQPVRLQTQHPGPGVATSPSSVSGPQRRSLLQLGSEPLNFDPPTRFEEQMRSSSATQHTCASQLEPLSPFVSPTPAAAAPLAAPDAPDPRPPDDARQNAHNNQPASRTQQQQQQQTHPEQQDQTQIQPQCRSKRPGQGVLAAVEADVGTTMLMAAGSGAVQALTRHLMDSDEMPLSSSLSEPLLQSASPASNAPPEQHPHTQHRHPSSSGSAGTAVTAHSGARSPAGQVWAASAAAAAAAGGDGGGGRAAQSVMTSLERPPAPPPPPMPTGPVARERKPPRAGGLVERSGGSRLGRPELAVLGPAAGATAPLPPTPGPSAAPPSPSAAAPAAAVASGGTRGGGALGMLGGMTRRLLTMVQDVGSVVSNVGFMSGSARSADSAPAAAVAAAAAPAAAAVAVQPSVTERSAEDAAEDTGENCGGGEAVAVRGGLAAAPPPQQQQSLLQNQGQQPDLQQPPNQHLQQQHQQHKPQPLPQQPQPPTAEALEQWAQPERDSRAAAGGGGRGGGGGLYPPYIAARGSLRAGSDSGSAAVAAAAAAARRVWDDAGAEHMMAQYNPAGSYNPLGTSSTSRLPKHAARDVCQVAMMQMLHFGSTSGRVPLHHLSTLNVTSLSREIRGLHWIGQGGGGAVFQGVWQGAPVAVKFMLAARPEHVDATALEAVVSLAVGHPNVVTTYSFDVTRLTEASFLLDGAVLPYRLSQQPAAGSVCGGGGGEECSATALFNALMETDASLEPHNAGGGGGGAHRHNNRPTYGELASQRTAGGGGGGGGCSRPASSYRVENLSMRVRRAQAAALLVGGSTGGTPSSAEAPTAAGPDGGGGGFGDLTNSPGGGAAAAAAATAGSGQQPGAATAAAASQGQQQQHHNQQQQQQYHHHHHHQQQQQHQNAPASAETFGMETVFNSEEGFGDPDLTDNGQSWTVRHVLSYLKARPGMYMTHIIMEYCDRGSLLSAIKRGIFRMEGLPEDDGSGDAAAAPASSGGGGGSRASAATAPPPPPPLDAPKFTKRVVLRALLRTARDVAQGMCHLHANGIIHGDLKPGNVLLRGCRSDRRGFTALVSDFGLSKVTRGDKPLELNHWSTVTVMAPEVIMGRWCKASDVFSFGILLWQLVTGEIMPYGNATVQQVIVGVAQGVRKPEWPSSAHPPLVRLGRACLATSPEKRPSFEAIVKILIKIEQHVRNELRTPRDPAPTAAADLGGGNWSSSRYSSGSENVAAQLNRFRSSAV</sequence>
<feature type="region of interest" description="Disordered" evidence="1">
    <location>
        <begin position="530"/>
        <end position="581"/>
    </location>
</feature>
<feature type="compositionally biased region" description="Basic and acidic residues" evidence="1">
    <location>
        <begin position="48"/>
        <end position="60"/>
    </location>
</feature>
<dbReference type="PROSITE" id="PS50011">
    <property type="entry name" value="PROTEIN_KINASE_DOM"/>
    <property type="match status" value="1"/>
</dbReference>
<dbReference type="FunFam" id="1.10.510.10:FF:001308">
    <property type="entry name" value="Predicted protein"/>
    <property type="match status" value="1"/>
</dbReference>
<dbReference type="PANTHER" id="PTHR44329:SF214">
    <property type="entry name" value="PROTEIN KINASE DOMAIN-CONTAINING PROTEIN"/>
    <property type="match status" value="1"/>
</dbReference>
<dbReference type="Proteomes" id="UP001165080">
    <property type="component" value="Unassembled WGS sequence"/>
</dbReference>
<feature type="region of interest" description="Disordered" evidence="1">
    <location>
        <begin position="335"/>
        <end position="433"/>
    </location>
</feature>
<feature type="compositionally biased region" description="Low complexity" evidence="1">
    <location>
        <begin position="977"/>
        <end position="987"/>
    </location>
</feature>
<feature type="region of interest" description="Disordered" evidence="1">
    <location>
        <begin position="267"/>
        <end position="321"/>
    </location>
</feature>
<feature type="domain" description="Protein kinase" evidence="2">
    <location>
        <begin position="908"/>
        <end position="1274"/>
    </location>
</feature>
<feature type="region of interest" description="Disordered" evidence="1">
    <location>
        <begin position="1060"/>
        <end position="1098"/>
    </location>
</feature>
<reference evidence="3 4" key="1">
    <citation type="journal article" date="2023" name="Commun. Biol.">
        <title>Reorganization of the ancestral sex-determining regions during the evolution of trioecy in Pleodorina starrii.</title>
        <authorList>
            <person name="Takahashi K."/>
            <person name="Suzuki S."/>
            <person name="Kawai-Toyooka H."/>
            <person name="Yamamoto K."/>
            <person name="Hamaji T."/>
            <person name="Ootsuki R."/>
            <person name="Yamaguchi H."/>
            <person name="Kawachi M."/>
            <person name="Higashiyama T."/>
            <person name="Nozaki H."/>
        </authorList>
    </citation>
    <scope>NUCLEOTIDE SEQUENCE [LARGE SCALE GENOMIC DNA]</scope>
    <source>
        <strain evidence="3 4">NIES-4479</strain>
    </source>
</reference>
<dbReference type="Pfam" id="PF07714">
    <property type="entry name" value="PK_Tyr_Ser-Thr"/>
    <property type="match status" value="1"/>
</dbReference>
<comment type="caution">
    <text evidence="3">The sequence shown here is derived from an EMBL/GenBank/DDBJ whole genome shotgun (WGS) entry which is preliminary data.</text>
</comment>
<evidence type="ECO:0000259" key="2">
    <source>
        <dbReference type="PROSITE" id="PS50011"/>
    </source>
</evidence>
<protein>
    <recommendedName>
        <fullName evidence="2">Protein kinase domain-containing protein</fullName>
    </recommendedName>
</protein>
<dbReference type="InterPro" id="IPR051681">
    <property type="entry name" value="Ser/Thr_Kinases-Pseudokinases"/>
</dbReference>
<evidence type="ECO:0000313" key="4">
    <source>
        <dbReference type="Proteomes" id="UP001165080"/>
    </source>
</evidence>
<feature type="compositionally biased region" description="Low complexity" evidence="1">
    <location>
        <begin position="269"/>
        <end position="287"/>
    </location>
</feature>
<dbReference type="InterPro" id="IPR000719">
    <property type="entry name" value="Prot_kinase_dom"/>
</dbReference>
<gene>
    <name evidence="3" type="primary">PLESTBF000828</name>
    <name evidence="3" type="ORF">PLESTB_001682800</name>
</gene>
<dbReference type="SMART" id="SM00220">
    <property type="entry name" value="S_TKc"/>
    <property type="match status" value="1"/>
</dbReference>
<feature type="compositionally biased region" description="Low complexity" evidence="1">
    <location>
        <begin position="199"/>
        <end position="225"/>
    </location>
</feature>
<dbReference type="SUPFAM" id="SSF81995">
    <property type="entry name" value="beta-sandwich domain of Sec23/24"/>
    <property type="match status" value="1"/>
</dbReference>
<dbReference type="InterPro" id="IPR011009">
    <property type="entry name" value="Kinase-like_dom_sf"/>
</dbReference>
<dbReference type="PANTHER" id="PTHR44329">
    <property type="entry name" value="SERINE/THREONINE-PROTEIN KINASE TNNI3K-RELATED"/>
    <property type="match status" value="1"/>
</dbReference>
<feature type="region of interest" description="Disordered" evidence="1">
    <location>
        <begin position="15"/>
        <end position="233"/>
    </location>
</feature>
<evidence type="ECO:0000313" key="3">
    <source>
        <dbReference type="EMBL" id="GLC60846.1"/>
    </source>
</evidence>
<feature type="compositionally biased region" description="Low complexity" evidence="1">
    <location>
        <begin position="931"/>
        <end position="968"/>
    </location>
</feature>
<dbReference type="SUPFAM" id="SSF56112">
    <property type="entry name" value="Protein kinase-like (PK-like)"/>
    <property type="match status" value="1"/>
</dbReference>
<feature type="compositionally biased region" description="Pro residues" evidence="1">
    <location>
        <begin position="356"/>
        <end position="366"/>
    </location>
</feature>
<proteinExistence type="predicted"/>
<feature type="compositionally biased region" description="Low complexity" evidence="1">
    <location>
        <begin position="81"/>
        <end position="91"/>
    </location>
</feature>
<feature type="compositionally biased region" description="Gly residues" evidence="1">
    <location>
        <begin position="858"/>
        <end position="867"/>
    </location>
</feature>
<feature type="compositionally biased region" description="Pro residues" evidence="1">
    <location>
        <begin position="407"/>
        <end position="421"/>
    </location>
</feature>
<dbReference type="GO" id="GO:0004674">
    <property type="term" value="F:protein serine/threonine kinase activity"/>
    <property type="evidence" value="ECO:0007669"/>
    <property type="project" value="TreeGrafter"/>
</dbReference>
<dbReference type="PROSITE" id="PS00108">
    <property type="entry name" value="PROTEIN_KINASE_ST"/>
    <property type="match status" value="1"/>
</dbReference>
<dbReference type="Gene3D" id="3.30.200.20">
    <property type="entry name" value="Phosphorylase Kinase, domain 1"/>
    <property type="match status" value="1"/>
</dbReference>